<evidence type="ECO:0000313" key="1">
    <source>
        <dbReference type="EMBL" id="UWI83501.1"/>
    </source>
</evidence>
<sequence length="190" mass="20886">MSHFSDRVHHTRSNLDQYARVKADIGSTDFFLGREFRTYFEIIQPASWTTFWLRAEATAPFALQAQRVTIDVGAARVSVWRNATPAGSWIDIPSFGRNLLPDTPVVVPTFKLQRGGTFSGGTEADLIRVRTPSTLGNQYSANVTGDSDIRFLPAGTYAIKIEPITGLVSTGATNGVIELLWAERPQGNVD</sequence>
<protein>
    <submittedName>
        <fullName evidence="1">Uncharacterized protein</fullName>
    </submittedName>
</protein>
<keyword evidence="2" id="KW-1185">Reference proteome</keyword>
<accession>A0A9E7QZ49</accession>
<reference evidence="1" key="1">
    <citation type="submission" date="2022-07" db="EMBL/GenBank/DDBJ databases">
        <title>Biological characterization and genomic analysis of novel phages DLDT_So2 and BHDT_So9 against Pseudomonas solanacearum, an infectious agent in tomato in Vietnam.</title>
        <authorList>
            <person name="Pham Q.-A.N."/>
            <person name="To N.H."/>
            <person name="Vo N."/>
            <person name="Tu V.Q."/>
            <person name="Nguyen T.M."/>
            <person name="Nguyen H.D."/>
            <person name="Andrew M."/>
            <person name="Le T.-T.T."/>
            <person name="Vo P.T."/>
            <person name="Huynh O.N."/>
            <person name="Hoang H.A."/>
        </authorList>
    </citation>
    <scope>NUCLEOTIDE SEQUENCE</scope>
</reference>
<name>A0A9E7QZ49_9CAUD</name>
<evidence type="ECO:0000313" key="2">
    <source>
        <dbReference type="Proteomes" id="UP001058734"/>
    </source>
</evidence>
<dbReference type="Proteomes" id="UP001058734">
    <property type="component" value="Segment"/>
</dbReference>
<organism evidence="1 2">
    <name type="scientific">Ralstonia phage BHDT_So9</name>
    <dbReference type="NCBI Taxonomy" id="2972464"/>
    <lineage>
        <taxon>Viruses</taxon>
        <taxon>Duplodnaviria</taxon>
        <taxon>Heunggongvirae</taxon>
        <taxon>Uroviricota</taxon>
        <taxon>Caudoviricetes</taxon>
        <taxon>Autographivirales</taxon>
        <taxon>Autonotataviridae</taxon>
        <taxon>Okabevirinae</taxon>
        <taxon>Higashivirus</taxon>
        <taxon>Higashivirus BHDTSo9</taxon>
    </lineage>
</organism>
<dbReference type="EMBL" id="OP087422">
    <property type="protein sequence ID" value="UWI83501.1"/>
    <property type="molecule type" value="Genomic_DNA"/>
</dbReference>
<proteinExistence type="predicted"/>